<proteinExistence type="predicted"/>
<accession>A0A518G128</accession>
<dbReference type="AlphaFoldDB" id="A0A518G128"/>
<dbReference type="EMBL" id="CP036298">
    <property type="protein sequence ID" value="QDV22303.1"/>
    <property type="molecule type" value="Genomic_DNA"/>
</dbReference>
<name>A0A518G128_9BACT</name>
<gene>
    <name evidence="2" type="ORF">Q31a_05870</name>
</gene>
<evidence type="ECO:0000256" key="1">
    <source>
        <dbReference type="SAM" id="Phobius"/>
    </source>
</evidence>
<dbReference type="RefSeq" id="WP_145073643.1">
    <property type="nucleotide sequence ID" value="NZ_CP036298.1"/>
</dbReference>
<organism evidence="2 3">
    <name type="scientific">Aureliella helgolandensis</name>
    <dbReference type="NCBI Taxonomy" id="2527968"/>
    <lineage>
        <taxon>Bacteria</taxon>
        <taxon>Pseudomonadati</taxon>
        <taxon>Planctomycetota</taxon>
        <taxon>Planctomycetia</taxon>
        <taxon>Pirellulales</taxon>
        <taxon>Pirellulaceae</taxon>
        <taxon>Aureliella</taxon>
    </lineage>
</organism>
<reference evidence="2 3" key="1">
    <citation type="submission" date="2019-02" db="EMBL/GenBank/DDBJ databases">
        <title>Deep-cultivation of Planctomycetes and their phenomic and genomic characterization uncovers novel biology.</title>
        <authorList>
            <person name="Wiegand S."/>
            <person name="Jogler M."/>
            <person name="Boedeker C."/>
            <person name="Pinto D."/>
            <person name="Vollmers J."/>
            <person name="Rivas-Marin E."/>
            <person name="Kohn T."/>
            <person name="Peeters S.H."/>
            <person name="Heuer A."/>
            <person name="Rast P."/>
            <person name="Oberbeckmann S."/>
            <person name="Bunk B."/>
            <person name="Jeske O."/>
            <person name="Meyerdierks A."/>
            <person name="Storesund J.E."/>
            <person name="Kallscheuer N."/>
            <person name="Luecker S."/>
            <person name="Lage O.M."/>
            <person name="Pohl T."/>
            <person name="Merkel B.J."/>
            <person name="Hornburger P."/>
            <person name="Mueller R.-W."/>
            <person name="Bruemmer F."/>
            <person name="Labrenz M."/>
            <person name="Spormann A.M."/>
            <person name="Op den Camp H."/>
            <person name="Overmann J."/>
            <person name="Amann R."/>
            <person name="Jetten M.S.M."/>
            <person name="Mascher T."/>
            <person name="Medema M.H."/>
            <person name="Devos D.P."/>
            <person name="Kaster A.-K."/>
            <person name="Ovreas L."/>
            <person name="Rohde M."/>
            <person name="Galperin M.Y."/>
            <person name="Jogler C."/>
        </authorList>
    </citation>
    <scope>NUCLEOTIDE SEQUENCE [LARGE SCALE GENOMIC DNA]</scope>
    <source>
        <strain evidence="2 3">Q31a</strain>
    </source>
</reference>
<keyword evidence="1" id="KW-1133">Transmembrane helix</keyword>
<feature type="transmembrane region" description="Helical" evidence="1">
    <location>
        <begin position="12"/>
        <end position="38"/>
    </location>
</feature>
<sequence length="115" mass="12663">MARYDDLNDGAIAYTAFVGSVVFLLIILLVRALCYGWIDGEDMRKLAGAHYVEADAEIASQKARISQYAKEQIELEDGQAPAAGQATERILIPMARAKELILKEYQSEQPTDGEA</sequence>
<keyword evidence="1" id="KW-0472">Membrane</keyword>
<evidence type="ECO:0000313" key="2">
    <source>
        <dbReference type="EMBL" id="QDV22303.1"/>
    </source>
</evidence>
<dbReference type="KEGG" id="ahel:Q31a_05870"/>
<dbReference type="OrthoDB" id="290157at2"/>
<protein>
    <submittedName>
        <fullName evidence="2">Uncharacterized protein</fullName>
    </submittedName>
</protein>
<dbReference type="Proteomes" id="UP000318017">
    <property type="component" value="Chromosome"/>
</dbReference>
<keyword evidence="3" id="KW-1185">Reference proteome</keyword>
<keyword evidence="1" id="KW-0812">Transmembrane</keyword>
<evidence type="ECO:0000313" key="3">
    <source>
        <dbReference type="Proteomes" id="UP000318017"/>
    </source>
</evidence>